<dbReference type="OrthoDB" id="112391at2157"/>
<dbReference type="HOGENOM" id="CLU_1217580_0_0_2"/>
<evidence type="ECO:0000313" key="2">
    <source>
        <dbReference type="EMBL" id="ADN35562.1"/>
    </source>
</evidence>
<dbReference type="KEGG" id="mpi:Mpet_0788"/>
<feature type="transmembrane region" description="Helical" evidence="1">
    <location>
        <begin position="6"/>
        <end position="25"/>
    </location>
</feature>
<evidence type="ECO:0000256" key="1">
    <source>
        <dbReference type="SAM" id="Phobius"/>
    </source>
</evidence>
<dbReference type="STRING" id="679926.Mpet_0788"/>
<organism evidence="2 3">
    <name type="scientific">Methanolacinia petrolearia (strain DSM 11571 / OCM 486 / SEBR 4847)</name>
    <name type="common">Methanoplanus petrolearius</name>
    <dbReference type="NCBI Taxonomy" id="679926"/>
    <lineage>
        <taxon>Archaea</taxon>
        <taxon>Methanobacteriati</taxon>
        <taxon>Methanobacteriota</taxon>
        <taxon>Stenosarchaea group</taxon>
        <taxon>Methanomicrobia</taxon>
        <taxon>Methanomicrobiales</taxon>
        <taxon>Methanomicrobiaceae</taxon>
        <taxon>Methanolacinia</taxon>
    </lineage>
</organism>
<keyword evidence="1" id="KW-1133">Transmembrane helix</keyword>
<dbReference type="AlphaFoldDB" id="E1RIX4"/>
<reference evidence="2 3" key="1">
    <citation type="journal article" date="2010" name="Stand. Genomic Sci.">
        <title>Complete genome sequence of Methanoplanus petrolearius type strain (SEBR 4847).</title>
        <authorList>
            <person name="Brambilla E."/>
            <person name="Djao O.D."/>
            <person name="Daligault H."/>
            <person name="Lapidus A."/>
            <person name="Lucas S."/>
            <person name="Hammon N."/>
            <person name="Nolan M."/>
            <person name="Tice H."/>
            <person name="Cheng J.F."/>
            <person name="Han C."/>
            <person name="Tapia R."/>
            <person name="Goodwin L."/>
            <person name="Pitluck S."/>
            <person name="Liolios K."/>
            <person name="Ivanova N."/>
            <person name="Mavromatis K."/>
            <person name="Mikhailova N."/>
            <person name="Pati A."/>
            <person name="Chen A."/>
            <person name="Palaniappan K."/>
            <person name="Land M."/>
            <person name="Hauser L."/>
            <person name="Chang Y.J."/>
            <person name="Jeffries C.D."/>
            <person name="Rohde M."/>
            <person name="Spring S."/>
            <person name="Sikorski J."/>
            <person name="Goker M."/>
            <person name="Woyke T."/>
            <person name="Bristow J."/>
            <person name="Eisen J.A."/>
            <person name="Markowitz V."/>
            <person name="Hugenholtz P."/>
            <person name="Kyrpides N.C."/>
            <person name="Klenk H.P."/>
        </authorList>
    </citation>
    <scope>NUCLEOTIDE SEQUENCE [LARGE SCALE GENOMIC DNA]</scope>
    <source>
        <strain evidence="3">DSM 11571 / OCM 486 / SEBR 4847</strain>
    </source>
</reference>
<dbReference type="Proteomes" id="UP000006565">
    <property type="component" value="Chromosome"/>
</dbReference>
<keyword evidence="1" id="KW-0812">Transmembrane</keyword>
<keyword evidence="3" id="KW-1185">Reference proteome</keyword>
<evidence type="ECO:0000313" key="3">
    <source>
        <dbReference type="Proteomes" id="UP000006565"/>
    </source>
</evidence>
<sequence length="212" mass="22929">MEKGNAIIVILLLVIIAGGGYILLVKYPPLLEGSSTSTTQYYVSSGDGTASTESGGSGEAVYVTDASEDFVYYGEVLGTSSNMKSLDIYAQPLDWDANLGNDGIVLHFTFYDAYGRKVIFSDTSISTQITIYSPTIDKNGQTISPRRIFYKRYTTISSSDEGEDTPYGGIRIPYSDISMTSSDLGIGQIKMSTSLPTGGTIEAYETFLWPKA</sequence>
<keyword evidence="1" id="KW-0472">Membrane</keyword>
<dbReference type="EMBL" id="CP002117">
    <property type="protein sequence ID" value="ADN35562.1"/>
    <property type="molecule type" value="Genomic_DNA"/>
</dbReference>
<protein>
    <submittedName>
        <fullName evidence="2">Uncharacterized protein</fullName>
    </submittedName>
</protein>
<proteinExistence type="predicted"/>
<name>E1RIX4_METP4</name>
<dbReference type="RefSeq" id="WP_013328740.1">
    <property type="nucleotide sequence ID" value="NC_014507.1"/>
</dbReference>
<accession>E1RIX4</accession>
<gene>
    <name evidence="2" type="ordered locus">Mpet_0788</name>
</gene>
<dbReference type="GeneID" id="9743243"/>